<keyword evidence="2" id="KW-0812">Transmembrane</keyword>
<dbReference type="STRING" id="1848.SAMN05443637_103140"/>
<gene>
    <name evidence="3" type="ORF">SAMN05443637_103140</name>
</gene>
<dbReference type="RefSeq" id="WP_073455686.1">
    <property type="nucleotide sequence ID" value="NZ_FRAP01000003.1"/>
</dbReference>
<feature type="transmembrane region" description="Helical" evidence="2">
    <location>
        <begin position="37"/>
        <end position="57"/>
    </location>
</feature>
<protein>
    <submittedName>
        <fullName evidence="3">Uncharacterized protein</fullName>
    </submittedName>
</protein>
<evidence type="ECO:0000256" key="1">
    <source>
        <dbReference type="SAM" id="MobiDB-lite"/>
    </source>
</evidence>
<proteinExistence type="predicted"/>
<keyword evidence="4" id="KW-1185">Reference proteome</keyword>
<dbReference type="Proteomes" id="UP000184363">
    <property type="component" value="Unassembled WGS sequence"/>
</dbReference>
<accession>A0A1M6Q7S8</accession>
<evidence type="ECO:0000313" key="3">
    <source>
        <dbReference type="EMBL" id="SHK16185.1"/>
    </source>
</evidence>
<keyword evidence="2" id="KW-1133">Transmembrane helix</keyword>
<name>A0A1M6Q7S8_PSETH</name>
<organism evidence="3 4">
    <name type="scientific">Pseudonocardia thermophila</name>
    <dbReference type="NCBI Taxonomy" id="1848"/>
    <lineage>
        <taxon>Bacteria</taxon>
        <taxon>Bacillati</taxon>
        <taxon>Actinomycetota</taxon>
        <taxon>Actinomycetes</taxon>
        <taxon>Pseudonocardiales</taxon>
        <taxon>Pseudonocardiaceae</taxon>
        <taxon>Pseudonocardia</taxon>
    </lineage>
</organism>
<keyword evidence="2" id="KW-0472">Membrane</keyword>
<evidence type="ECO:0000313" key="4">
    <source>
        <dbReference type="Proteomes" id="UP000184363"/>
    </source>
</evidence>
<feature type="region of interest" description="Disordered" evidence="1">
    <location>
        <begin position="60"/>
        <end position="83"/>
    </location>
</feature>
<dbReference type="AlphaFoldDB" id="A0A1M6Q7S8"/>
<sequence>MRRDAREWTVPGSFRALLWWPPVSLMIGIVAPDAAVVAIIVAGFVLALTGVLVHALGARLRRRPAASTPRPRPAEPAEFDAAA</sequence>
<feature type="transmembrane region" description="Helical" evidence="2">
    <location>
        <begin position="12"/>
        <end position="31"/>
    </location>
</feature>
<dbReference type="EMBL" id="FRAP01000003">
    <property type="protein sequence ID" value="SHK16185.1"/>
    <property type="molecule type" value="Genomic_DNA"/>
</dbReference>
<reference evidence="3 4" key="1">
    <citation type="submission" date="2016-11" db="EMBL/GenBank/DDBJ databases">
        <authorList>
            <person name="Jaros S."/>
            <person name="Januszkiewicz K."/>
            <person name="Wedrychowicz H."/>
        </authorList>
    </citation>
    <scope>NUCLEOTIDE SEQUENCE [LARGE SCALE GENOMIC DNA]</scope>
    <source>
        <strain evidence="3 4">DSM 43832</strain>
    </source>
</reference>
<evidence type="ECO:0000256" key="2">
    <source>
        <dbReference type="SAM" id="Phobius"/>
    </source>
</evidence>